<reference evidence="3" key="1">
    <citation type="journal article" date="2019" name="Int. J. Syst. Evol. Microbiol.">
        <title>The Global Catalogue of Microorganisms (GCM) 10K type strain sequencing project: providing services to taxonomists for standard genome sequencing and annotation.</title>
        <authorList>
            <consortium name="The Broad Institute Genomics Platform"/>
            <consortium name="The Broad Institute Genome Sequencing Center for Infectious Disease"/>
            <person name="Wu L."/>
            <person name="Ma J."/>
        </authorList>
    </citation>
    <scope>NUCLEOTIDE SEQUENCE [LARGE SCALE GENOMIC DNA]</scope>
    <source>
        <strain evidence="3">JCM 19635</strain>
    </source>
</reference>
<organism evidence="2 3">
    <name type="scientific">Hymenobacter humi</name>
    <dbReference type="NCBI Taxonomy" id="1411620"/>
    <lineage>
        <taxon>Bacteria</taxon>
        <taxon>Pseudomonadati</taxon>
        <taxon>Bacteroidota</taxon>
        <taxon>Cytophagia</taxon>
        <taxon>Cytophagales</taxon>
        <taxon>Hymenobacteraceae</taxon>
        <taxon>Hymenobacter</taxon>
    </lineage>
</organism>
<dbReference type="Proteomes" id="UP001596513">
    <property type="component" value="Unassembled WGS sequence"/>
</dbReference>
<evidence type="ECO:0000256" key="1">
    <source>
        <dbReference type="SAM" id="SignalP"/>
    </source>
</evidence>
<proteinExistence type="predicted"/>
<evidence type="ECO:0008006" key="4">
    <source>
        <dbReference type="Google" id="ProtNLM"/>
    </source>
</evidence>
<evidence type="ECO:0000313" key="2">
    <source>
        <dbReference type="EMBL" id="MFC7668300.1"/>
    </source>
</evidence>
<evidence type="ECO:0000313" key="3">
    <source>
        <dbReference type="Proteomes" id="UP001596513"/>
    </source>
</evidence>
<feature type="signal peptide" evidence="1">
    <location>
        <begin position="1"/>
        <end position="25"/>
    </location>
</feature>
<dbReference type="InterPro" id="IPR032710">
    <property type="entry name" value="NTF2-like_dom_sf"/>
</dbReference>
<accession>A0ABW2U4G3</accession>
<dbReference type="EMBL" id="JBHTEK010000001">
    <property type="protein sequence ID" value="MFC7668300.1"/>
    <property type="molecule type" value="Genomic_DNA"/>
</dbReference>
<sequence>MNKKFTVALSVASLLLAVATLSVQAQTKTATPARYKDEVEANPTADADIKVVSDYINMMVAGDAAKAQLLLASNYKGYGPSAADSFNTEKVMSNWKQTYATQMNRKLSFVYETFRVKSGKLKGNWVSIWGDYSFTQNGKKAGFPVQYTAHVTNGKIDADRIYYDRLFVLQTLGYKVTPPAAAAK</sequence>
<dbReference type="SUPFAM" id="SSF54427">
    <property type="entry name" value="NTF2-like"/>
    <property type="match status" value="1"/>
</dbReference>
<dbReference type="Gene3D" id="3.10.450.50">
    <property type="match status" value="1"/>
</dbReference>
<gene>
    <name evidence="2" type="ORF">ACFQT0_13615</name>
</gene>
<keyword evidence="1" id="KW-0732">Signal</keyword>
<dbReference type="RefSeq" id="WP_380203505.1">
    <property type="nucleotide sequence ID" value="NZ_JBHTEK010000001.1"/>
</dbReference>
<feature type="chain" id="PRO_5046243208" description="Nuclear transport factor 2 family protein" evidence="1">
    <location>
        <begin position="26"/>
        <end position="184"/>
    </location>
</feature>
<comment type="caution">
    <text evidence="2">The sequence shown here is derived from an EMBL/GenBank/DDBJ whole genome shotgun (WGS) entry which is preliminary data.</text>
</comment>
<protein>
    <recommendedName>
        <fullName evidence="4">Nuclear transport factor 2 family protein</fullName>
    </recommendedName>
</protein>
<keyword evidence="3" id="KW-1185">Reference proteome</keyword>
<name>A0ABW2U4G3_9BACT</name>